<dbReference type="PROSITE" id="PS50932">
    <property type="entry name" value="HTH_LACI_2"/>
    <property type="match status" value="1"/>
</dbReference>
<dbReference type="InterPro" id="IPR001761">
    <property type="entry name" value="Peripla_BP/Lac1_sug-bd_dom"/>
</dbReference>
<proteinExistence type="predicted"/>
<evidence type="ECO:0000256" key="3">
    <source>
        <dbReference type="ARBA" id="ARBA00023125"/>
    </source>
</evidence>
<keyword evidence="2" id="KW-0805">Transcription regulation</keyword>
<evidence type="ECO:0000313" key="7">
    <source>
        <dbReference type="Proteomes" id="UP001373159"/>
    </source>
</evidence>
<evidence type="ECO:0000256" key="2">
    <source>
        <dbReference type="ARBA" id="ARBA00023015"/>
    </source>
</evidence>
<dbReference type="CDD" id="cd01392">
    <property type="entry name" value="HTH_LacI"/>
    <property type="match status" value="1"/>
</dbReference>
<protein>
    <submittedName>
        <fullName evidence="6">LacI family DNA-binding transcriptional regulator</fullName>
    </submittedName>
</protein>
<dbReference type="Gene3D" id="1.10.260.40">
    <property type="entry name" value="lambda repressor-like DNA-binding domains"/>
    <property type="match status" value="1"/>
</dbReference>
<dbReference type="Pfam" id="PF00532">
    <property type="entry name" value="Peripla_BP_1"/>
    <property type="match status" value="1"/>
</dbReference>
<evidence type="ECO:0000259" key="5">
    <source>
        <dbReference type="PROSITE" id="PS50932"/>
    </source>
</evidence>
<dbReference type="PANTHER" id="PTHR30146">
    <property type="entry name" value="LACI-RELATED TRANSCRIPTIONAL REPRESSOR"/>
    <property type="match status" value="1"/>
</dbReference>
<sequence length="349" mass="38429">MVTMQEMADRLGISKSTVSLVLTSKDSGRVSPAVADRVRRCARDMGYVPNPLASSLRTNRTHIIGFISEQVATTPFAGRVILGAQEAARRFDYILMTVNTNGDDGLRESEIGALKKYGVDGFIYSCMYNQSARLPASLADQPLVLADATDATGRVPSVVPDERRIGLDGTRRLIQAGCRNIAFIGSHGPMRAQRARLSGYRQALKEAGMEYDPGLVANVHMGHEAMDKVADLFERRSPDGCFCFNDARAWYVYNEAARRGLTIGRDISLVGVDNHQVLAEMLVPSLTTIELPHYEMGYWAACKLVSMIEQRDLSHLALPRTPATIPSPRLTDARIHCHLVEKESVRAIP</sequence>
<feature type="domain" description="HTH lacI-type" evidence="5">
    <location>
        <begin position="2"/>
        <end position="58"/>
    </location>
</feature>
<evidence type="ECO:0000313" key="6">
    <source>
        <dbReference type="EMBL" id="MEK0305934.1"/>
    </source>
</evidence>
<evidence type="ECO:0000256" key="1">
    <source>
        <dbReference type="ARBA" id="ARBA00022491"/>
    </source>
</evidence>
<keyword evidence="1" id="KW-0678">Repressor</keyword>
<comment type="caution">
    <text evidence="6">The sequence shown here is derived from an EMBL/GenBank/DDBJ whole genome shotgun (WGS) entry which is preliminary data.</text>
</comment>
<dbReference type="PANTHER" id="PTHR30146:SF148">
    <property type="entry name" value="HTH-TYPE TRANSCRIPTIONAL REPRESSOR PURR-RELATED"/>
    <property type="match status" value="1"/>
</dbReference>
<reference evidence="6 7" key="1">
    <citation type="submission" date="2024-02" db="EMBL/GenBank/DDBJ databases">
        <title>Bifidobacterium honeyensis sp. nov., isolated from the comb honey.</title>
        <authorList>
            <person name="Liu W."/>
            <person name="Li Y."/>
        </authorList>
    </citation>
    <scope>NUCLEOTIDE SEQUENCE [LARGE SCALE GENOMIC DNA]</scope>
    <source>
        <strain evidence="6 7">IMAU50988</strain>
    </source>
</reference>
<name>A0ABU8ZMW8_9BIFI</name>
<dbReference type="InterPro" id="IPR010982">
    <property type="entry name" value="Lambda_DNA-bd_dom_sf"/>
</dbReference>
<dbReference type="CDD" id="cd06288">
    <property type="entry name" value="PBP1_sucrose_transcription_regulator"/>
    <property type="match status" value="1"/>
</dbReference>
<dbReference type="GO" id="GO:0003677">
    <property type="term" value="F:DNA binding"/>
    <property type="evidence" value="ECO:0007669"/>
    <property type="project" value="UniProtKB-KW"/>
</dbReference>
<keyword evidence="7" id="KW-1185">Reference proteome</keyword>
<dbReference type="SMART" id="SM00354">
    <property type="entry name" value="HTH_LACI"/>
    <property type="match status" value="1"/>
</dbReference>
<organism evidence="6 7">
    <name type="scientific">Bifidobacterium favimelis</name>
    <dbReference type="NCBI Taxonomy" id="3122979"/>
    <lineage>
        <taxon>Bacteria</taxon>
        <taxon>Bacillati</taxon>
        <taxon>Actinomycetota</taxon>
        <taxon>Actinomycetes</taxon>
        <taxon>Bifidobacteriales</taxon>
        <taxon>Bifidobacteriaceae</taxon>
        <taxon>Bifidobacterium</taxon>
    </lineage>
</organism>
<dbReference type="InterPro" id="IPR028082">
    <property type="entry name" value="Peripla_BP_I"/>
</dbReference>
<keyword evidence="4" id="KW-0804">Transcription</keyword>
<dbReference type="Gene3D" id="3.40.50.2300">
    <property type="match status" value="2"/>
</dbReference>
<keyword evidence="3 6" id="KW-0238">DNA-binding</keyword>
<dbReference type="Pfam" id="PF00356">
    <property type="entry name" value="LacI"/>
    <property type="match status" value="1"/>
</dbReference>
<dbReference type="SUPFAM" id="SSF47413">
    <property type="entry name" value="lambda repressor-like DNA-binding domains"/>
    <property type="match status" value="1"/>
</dbReference>
<accession>A0ABU8ZMW8</accession>
<dbReference type="Proteomes" id="UP001373159">
    <property type="component" value="Unassembled WGS sequence"/>
</dbReference>
<dbReference type="EMBL" id="JBANBB010000001">
    <property type="protein sequence ID" value="MEK0305934.1"/>
    <property type="molecule type" value="Genomic_DNA"/>
</dbReference>
<dbReference type="RefSeq" id="WP_340469673.1">
    <property type="nucleotide sequence ID" value="NZ_JBANBB010000001.1"/>
</dbReference>
<dbReference type="SUPFAM" id="SSF53822">
    <property type="entry name" value="Periplasmic binding protein-like I"/>
    <property type="match status" value="1"/>
</dbReference>
<dbReference type="InterPro" id="IPR000843">
    <property type="entry name" value="HTH_LacI"/>
</dbReference>
<gene>
    <name evidence="6" type="ORF">V8P97_00355</name>
</gene>
<evidence type="ECO:0000256" key="4">
    <source>
        <dbReference type="ARBA" id="ARBA00023163"/>
    </source>
</evidence>